<keyword evidence="8" id="KW-0807">Transducer</keyword>
<dbReference type="Gene3D" id="1.20.1070.10">
    <property type="entry name" value="Rhodopsin 7-helix transmembrane proteins"/>
    <property type="match status" value="1"/>
</dbReference>
<evidence type="ECO:0000259" key="11">
    <source>
        <dbReference type="PROSITE" id="PS50262"/>
    </source>
</evidence>
<evidence type="ECO:0000256" key="2">
    <source>
        <dbReference type="ARBA" id="ARBA00022475"/>
    </source>
</evidence>
<evidence type="ECO:0000256" key="6">
    <source>
        <dbReference type="ARBA" id="ARBA00023136"/>
    </source>
</evidence>
<feature type="transmembrane region" description="Helical" evidence="10">
    <location>
        <begin position="315"/>
        <end position="336"/>
    </location>
</feature>
<evidence type="ECO:0000313" key="12">
    <source>
        <dbReference type="EMBL" id="ANO39075.1"/>
    </source>
</evidence>
<dbReference type="GO" id="GO:0007218">
    <property type="term" value="P:neuropeptide signaling pathway"/>
    <property type="evidence" value="ECO:0007669"/>
    <property type="project" value="TreeGrafter"/>
</dbReference>
<dbReference type="GO" id="GO:0008528">
    <property type="term" value="F:G protein-coupled peptide receptor activity"/>
    <property type="evidence" value="ECO:0007669"/>
    <property type="project" value="TreeGrafter"/>
</dbReference>
<evidence type="ECO:0000256" key="1">
    <source>
        <dbReference type="ARBA" id="ARBA00004651"/>
    </source>
</evidence>
<evidence type="ECO:0000256" key="3">
    <source>
        <dbReference type="ARBA" id="ARBA00022692"/>
    </source>
</evidence>
<dbReference type="PROSITE" id="PS00237">
    <property type="entry name" value="G_PROTEIN_RECEP_F1_1"/>
    <property type="match status" value="1"/>
</dbReference>
<dbReference type="EMBL" id="KX018914">
    <property type="protein sequence ID" value="ANO39075.1"/>
    <property type="molecule type" value="mRNA"/>
</dbReference>
<reference evidence="12" key="1">
    <citation type="journal article" date="2016" name="PLoS Biol.">
        <title>GPCRs Direct Germline Development and Somatic Gonad Function in Planarians.</title>
        <authorList>
            <person name="Saberi A."/>
            <person name="Jamal A."/>
            <person name="Beets I."/>
            <person name="Schoofs L."/>
            <person name="Newmark P.A."/>
        </authorList>
    </citation>
    <scope>NUCLEOTIDE SEQUENCE</scope>
</reference>
<dbReference type="PANTHER" id="PTHR24230">
    <property type="entry name" value="G-PROTEIN COUPLED RECEPTOR"/>
    <property type="match status" value="1"/>
</dbReference>
<evidence type="ECO:0000256" key="5">
    <source>
        <dbReference type="ARBA" id="ARBA00023040"/>
    </source>
</evidence>
<keyword evidence="4 10" id="KW-1133">Transmembrane helix</keyword>
<feature type="transmembrane region" description="Helical" evidence="10">
    <location>
        <begin position="27"/>
        <end position="47"/>
    </location>
</feature>
<keyword evidence="6 10" id="KW-0472">Membrane</keyword>
<comment type="subcellular location">
    <subcellularLocation>
        <location evidence="1">Cell membrane</location>
        <topology evidence="1">Multi-pass membrane protein</topology>
    </subcellularLocation>
</comment>
<dbReference type="SUPFAM" id="SSF81321">
    <property type="entry name" value="Family A G protein-coupled receptor-like"/>
    <property type="match status" value="1"/>
</dbReference>
<feature type="transmembrane region" description="Helical" evidence="10">
    <location>
        <begin position="276"/>
        <end position="295"/>
    </location>
</feature>
<dbReference type="GO" id="GO:0005886">
    <property type="term" value="C:plasma membrane"/>
    <property type="evidence" value="ECO:0007669"/>
    <property type="project" value="UniProtKB-SubCell"/>
</dbReference>
<evidence type="ECO:0000256" key="10">
    <source>
        <dbReference type="SAM" id="Phobius"/>
    </source>
</evidence>
<name>A0A193KUS5_SCHMD</name>
<proteinExistence type="evidence at transcript level"/>
<evidence type="ECO:0000256" key="9">
    <source>
        <dbReference type="SAM" id="MobiDB-lite"/>
    </source>
</evidence>
<feature type="region of interest" description="Disordered" evidence="9">
    <location>
        <begin position="243"/>
        <end position="268"/>
    </location>
</feature>
<dbReference type="PROSITE" id="PS50262">
    <property type="entry name" value="G_PROTEIN_RECEP_F1_2"/>
    <property type="match status" value="1"/>
</dbReference>
<keyword evidence="7" id="KW-0675">Receptor</keyword>
<dbReference type="InterPro" id="IPR000276">
    <property type="entry name" value="GPCR_Rhodpsn"/>
</dbReference>
<evidence type="ECO:0000256" key="4">
    <source>
        <dbReference type="ARBA" id="ARBA00022989"/>
    </source>
</evidence>
<protein>
    <submittedName>
        <fullName evidence="12">GCR112</fullName>
    </submittedName>
</protein>
<dbReference type="AlphaFoldDB" id="A0A193KUS5"/>
<evidence type="ECO:0000256" key="8">
    <source>
        <dbReference type="ARBA" id="ARBA00023224"/>
    </source>
</evidence>
<feature type="domain" description="G-protein coupled receptors family 1 profile" evidence="11">
    <location>
        <begin position="36"/>
        <end position="336"/>
    </location>
</feature>
<feature type="transmembrane region" description="Helical" evidence="10">
    <location>
        <begin position="102"/>
        <end position="125"/>
    </location>
</feature>
<evidence type="ECO:0000256" key="7">
    <source>
        <dbReference type="ARBA" id="ARBA00023170"/>
    </source>
</evidence>
<sequence>MSNPSNSSIPLSCFQIPNTFWKQFREISVSMIASIGMITSLFCIFMIQKIMKQNKNISYRYLLIIFIFNLLYTNFIFSIGFIRNYTYYTSILCQKIFLYYDVFIYYPFNAMVVKMSLLTVTFMGLDRYLFVAHAIKYRHHKNNIHRFFPIIILIIGLYAFGFSIYRFLQYEIVYDPLTLCYVKIKTALAKTYFVANVMGYINSVFLLILPIIIMWSFTILLFVKMLKMSRKVSEFKSTRSSANQSSIASDRSSTILPNSRNTATGQSKSTNNLNRLNVFMSVIVTIFTVPEWLIMMEVELFISEVYGLKAGEIGFLFIDLSETLLPIAMAISFLFIDKNFKRIYHGMKLNKHFLLFMS</sequence>
<keyword evidence="5" id="KW-0297">G-protein coupled receptor</keyword>
<gene>
    <name evidence="12" type="primary">gcr112</name>
</gene>
<feature type="transmembrane region" description="Helical" evidence="10">
    <location>
        <begin position="59"/>
        <end position="82"/>
    </location>
</feature>
<dbReference type="Pfam" id="PF00001">
    <property type="entry name" value="7tm_1"/>
    <property type="match status" value="1"/>
</dbReference>
<keyword evidence="2" id="KW-1003">Cell membrane</keyword>
<accession>A0A193KUS5</accession>
<feature type="transmembrane region" description="Helical" evidence="10">
    <location>
        <begin position="200"/>
        <end position="223"/>
    </location>
</feature>
<feature type="transmembrane region" description="Helical" evidence="10">
    <location>
        <begin position="146"/>
        <end position="168"/>
    </location>
</feature>
<dbReference type="PANTHER" id="PTHR24230:SF75">
    <property type="entry name" value="RELAXIN FAMILY PEPTIDE RECEPTOR 3"/>
    <property type="match status" value="1"/>
</dbReference>
<dbReference type="InterPro" id="IPR017452">
    <property type="entry name" value="GPCR_Rhodpsn_7TM"/>
</dbReference>
<organism evidence="12">
    <name type="scientific">Schmidtea mediterranea</name>
    <name type="common">Freshwater planarian flatworm</name>
    <dbReference type="NCBI Taxonomy" id="79327"/>
    <lineage>
        <taxon>Eukaryota</taxon>
        <taxon>Metazoa</taxon>
        <taxon>Spiralia</taxon>
        <taxon>Lophotrochozoa</taxon>
        <taxon>Platyhelminthes</taxon>
        <taxon>Rhabditophora</taxon>
        <taxon>Seriata</taxon>
        <taxon>Tricladida</taxon>
        <taxon>Continenticola</taxon>
        <taxon>Geoplanoidea</taxon>
        <taxon>Dugesiidae</taxon>
        <taxon>Schmidtea</taxon>
    </lineage>
</organism>
<keyword evidence="3 10" id="KW-0812">Transmembrane</keyword>